<evidence type="ECO:0000313" key="3">
    <source>
        <dbReference type="EMBL" id="ABA93062.1"/>
    </source>
</evidence>
<proteinExistence type="predicted"/>
<protein>
    <submittedName>
        <fullName evidence="2">Uncharacterized protein</fullName>
    </submittedName>
</protein>
<dbReference type="AlphaFoldDB" id="Q53K87"/>
<feature type="compositionally biased region" description="Basic and acidic residues" evidence="1">
    <location>
        <begin position="15"/>
        <end position="29"/>
    </location>
</feature>
<evidence type="ECO:0000313" key="2">
    <source>
        <dbReference type="EMBL" id="AAX95815.1"/>
    </source>
</evidence>
<feature type="region of interest" description="Disordered" evidence="1">
    <location>
        <begin position="72"/>
        <end position="93"/>
    </location>
</feature>
<feature type="region of interest" description="Disordered" evidence="1">
    <location>
        <begin position="1"/>
        <end position="40"/>
    </location>
</feature>
<dbReference type="EMBL" id="DP000010">
    <property type="protein sequence ID" value="ABA93062.1"/>
    <property type="molecule type" value="Genomic_DNA"/>
</dbReference>
<reference evidence="2" key="4">
    <citation type="submission" date="2005-04" db="EMBL/GenBank/DDBJ databases">
        <authorList>
            <person name="Buell R."/>
        </authorList>
    </citation>
    <scope>NUCLEOTIDE SEQUENCE</scope>
</reference>
<reference evidence="3" key="3">
    <citation type="submission" date="2005-04" db="EMBL/GenBank/DDBJ databases">
        <authorList>
            <person name="Buell C.R."/>
            <person name="Wing R.A."/>
            <person name="McCombie W.A."/>
            <person name="Ouyang S."/>
        </authorList>
    </citation>
    <scope>NUCLEOTIDE SEQUENCE</scope>
</reference>
<reference evidence="2" key="1">
    <citation type="submission" date="2003-08" db="EMBL/GenBank/DDBJ databases">
        <authorList>
            <person name="Buell C."/>
            <person name="Yuan Q."/>
            <person name="Ouyang S."/>
            <person name="Liu J."/>
            <person name="Wang A."/>
            <person name="Maiti R."/>
            <person name="Hamilton J."/>
            <person name="Jones K."/>
            <person name="Tallon L."/>
            <person name="Feldblyum T."/>
            <person name="Tsitrin T."/>
            <person name="Bera J."/>
            <person name="Kim M."/>
            <person name="Jin S."/>
            <person name="Fadrosh D."/>
            <person name="Vuong H."/>
            <person name="Overton II L."/>
            <person name="Reardon M."/>
            <person name="Weaver B."/>
            <person name="Johri S."/>
            <person name="Lewis M."/>
            <person name="Utterback T."/>
            <person name="Van Aken S."/>
            <person name="Wortman J."/>
            <person name="Haas B."/>
            <person name="Koo H."/>
            <person name="Zismann V."/>
            <person name="Hsiao J."/>
            <person name="Iobst S."/>
            <person name="de Vazeilles A."/>
            <person name="White O."/>
            <person name="Salzberg S."/>
            <person name="Fraser C."/>
        </authorList>
    </citation>
    <scope>NUCLEOTIDE SEQUENCE</scope>
</reference>
<accession>Q53K87</accession>
<organism evidence="2">
    <name type="scientific">Oryza sativa subsp. japonica</name>
    <name type="common">Rice</name>
    <dbReference type="NCBI Taxonomy" id="39947"/>
    <lineage>
        <taxon>Eukaryota</taxon>
        <taxon>Viridiplantae</taxon>
        <taxon>Streptophyta</taxon>
        <taxon>Embryophyta</taxon>
        <taxon>Tracheophyta</taxon>
        <taxon>Spermatophyta</taxon>
        <taxon>Magnoliopsida</taxon>
        <taxon>Liliopsida</taxon>
        <taxon>Poales</taxon>
        <taxon>Poaceae</taxon>
        <taxon>BOP clade</taxon>
        <taxon>Oryzoideae</taxon>
        <taxon>Oryzeae</taxon>
        <taxon>Oryzinae</taxon>
        <taxon>Oryza</taxon>
        <taxon>Oryza sativa</taxon>
    </lineage>
</organism>
<name>Q53K87_ORYSJ</name>
<gene>
    <name evidence="2" type="ordered locus">LOC_Os11g22180</name>
</gene>
<sequence length="240" mass="24883">MDLEKSTSTTASMKKLQDDGALHGRETMQREAGGLDSDTVGRRIGQALPLTDVIGPLVDHQAAASLKDSIAKEASDAVAATTSGSNVPKKGRKFSSVLGTCRKATNSTGSDASPPPQRRQRLVMIGEKAARAKATQGGTDAASSASPTATSTGVVVATMNQEAAPSGPAVSLMPTRGPSADALTWGELQVEMERILQASARSVGREIEEARAAASSANQRADQLAREDLLKMRELVAVTS</sequence>
<feature type="compositionally biased region" description="Polar residues" evidence="1">
    <location>
        <begin position="1"/>
        <end position="12"/>
    </location>
</feature>
<dbReference type="EMBL" id="AC146546">
    <property type="protein sequence ID" value="AAX95815.1"/>
    <property type="molecule type" value="Genomic_DNA"/>
</dbReference>
<reference evidence="3" key="2">
    <citation type="journal article" date="2005" name="BMC Biol.">
        <title>The sequence of rice chromosomes 11 and 12, rich in disease resistance genes and recent gene duplications.</title>
        <authorList>
            <consortium name="The rice chromosomes 11 and 12 sequencing consortia"/>
        </authorList>
    </citation>
    <scope>NUCLEOTIDE SEQUENCE [LARGE SCALE GENOMIC DNA]</scope>
</reference>
<evidence type="ECO:0000256" key="1">
    <source>
        <dbReference type="SAM" id="MobiDB-lite"/>
    </source>
</evidence>